<evidence type="ECO:0000313" key="11">
    <source>
        <dbReference type="EMBL" id="EEF60935.1"/>
    </source>
</evidence>
<feature type="transmembrane region" description="Helical" evidence="9">
    <location>
        <begin position="58"/>
        <end position="76"/>
    </location>
</feature>
<evidence type="ECO:0000313" key="12">
    <source>
        <dbReference type="Proteomes" id="UP000003688"/>
    </source>
</evidence>
<evidence type="ECO:0000256" key="1">
    <source>
        <dbReference type="ARBA" id="ARBA00000085"/>
    </source>
</evidence>
<evidence type="ECO:0000256" key="8">
    <source>
        <dbReference type="ARBA" id="ARBA00023012"/>
    </source>
</evidence>
<dbReference type="InterPro" id="IPR036890">
    <property type="entry name" value="HATPase_C_sf"/>
</dbReference>
<dbReference type="Pfam" id="PF02518">
    <property type="entry name" value="HATPase_c"/>
    <property type="match status" value="1"/>
</dbReference>
<keyword evidence="9" id="KW-1133">Transmembrane helix</keyword>
<dbReference type="PANTHER" id="PTHR43065:SF10">
    <property type="entry name" value="PEROXIDE STRESS-ACTIVATED HISTIDINE KINASE MAK3"/>
    <property type="match status" value="1"/>
</dbReference>
<dbReference type="InterPro" id="IPR036097">
    <property type="entry name" value="HisK_dim/P_sf"/>
</dbReference>
<evidence type="ECO:0000256" key="5">
    <source>
        <dbReference type="ARBA" id="ARBA00022741"/>
    </source>
</evidence>
<accession>B9XH14</accession>
<name>B9XH14_PEDPL</name>
<dbReference type="AlphaFoldDB" id="B9XH14"/>
<dbReference type="PANTHER" id="PTHR43065">
    <property type="entry name" value="SENSOR HISTIDINE KINASE"/>
    <property type="match status" value="1"/>
</dbReference>
<feature type="transmembrane region" description="Helical" evidence="9">
    <location>
        <begin position="113"/>
        <end position="131"/>
    </location>
</feature>
<keyword evidence="5" id="KW-0547">Nucleotide-binding</keyword>
<keyword evidence="9" id="KW-0812">Transmembrane</keyword>
<keyword evidence="7" id="KW-0067">ATP-binding</keyword>
<dbReference type="EMBL" id="ABOX02000013">
    <property type="protein sequence ID" value="EEF60935.1"/>
    <property type="molecule type" value="Genomic_DNA"/>
</dbReference>
<dbReference type="PROSITE" id="PS50109">
    <property type="entry name" value="HIS_KIN"/>
    <property type="match status" value="1"/>
</dbReference>
<dbReference type="Gene3D" id="3.30.565.10">
    <property type="entry name" value="Histidine kinase-like ATPase, C-terminal domain"/>
    <property type="match status" value="1"/>
</dbReference>
<dbReference type="GO" id="GO:0000155">
    <property type="term" value="F:phosphorelay sensor kinase activity"/>
    <property type="evidence" value="ECO:0007669"/>
    <property type="project" value="InterPro"/>
</dbReference>
<keyword evidence="9" id="KW-0472">Membrane</keyword>
<feature type="transmembrane region" description="Helical" evidence="9">
    <location>
        <begin position="83"/>
        <end position="101"/>
    </location>
</feature>
<evidence type="ECO:0000256" key="6">
    <source>
        <dbReference type="ARBA" id="ARBA00022777"/>
    </source>
</evidence>
<keyword evidence="8" id="KW-0902">Two-component regulatory system</keyword>
<dbReference type="Gene3D" id="1.10.287.130">
    <property type="match status" value="1"/>
</dbReference>
<protein>
    <recommendedName>
        <fullName evidence="2">histidine kinase</fullName>
        <ecNumber evidence="2">2.7.13.3</ecNumber>
    </recommendedName>
</protein>
<organism evidence="11 12">
    <name type="scientific">Pedosphaera parvula (strain Ellin514)</name>
    <dbReference type="NCBI Taxonomy" id="320771"/>
    <lineage>
        <taxon>Bacteria</taxon>
        <taxon>Pseudomonadati</taxon>
        <taxon>Verrucomicrobiota</taxon>
        <taxon>Pedosphaerae</taxon>
        <taxon>Pedosphaerales</taxon>
        <taxon>Pedosphaeraceae</taxon>
        <taxon>Pedosphaera</taxon>
    </lineage>
</organism>
<evidence type="ECO:0000256" key="4">
    <source>
        <dbReference type="ARBA" id="ARBA00022679"/>
    </source>
</evidence>
<evidence type="ECO:0000256" key="3">
    <source>
        <dbReference type="ARBA" id="ARBA00022553"/>
    </source>
</evidence>
<dbReference type="InterPro" id="IPR003661">
    <property type="entry name" value="HisK_dim/P_dom"/>
</dbReference>
<dbReference type="Pfam" id="PF00512">
    <property type="entry name" value="HisKA"/>
    <property type="match status" value="1"/>
</dbReference>
<reference evidence="11 12" key="1">
    <citation type="journal article" date="2011" name="J. Bacteriol.">
        <title>Genome sequence of 'Pedosphaera parvula' Ellin514, an aerobic Verrucomicrobial isolate from pasture soil.</title>
        <authorList>
            <person name="Kant R."/>
            <person name="van Passel M.W."/>
            <person name="Sangwan P."/>
            <person name="Palva A."/>
            <person name="Lucas S."/>
            <person name="Copeland A."/>
            <person name="Lapidus A."/>
            <person name="Glavina Del Rio T."/>
            <person name="Dalin E."/>
            <person name="Tice H."/>
            <person name="Bruce D."/>
            <person name="Goodwin L."/>
            <person name="Pitluck S."/>
            <person name="Chertkov O."/>
            <person name="Larimer F.W."/>
            <person name="Land M.L."/>
            <person name="Hauser L."/>
            <person name="Brettin T.S."/>
            <person name="Detter J.C."/>
            <person name="Han S."/>
            <person name="de Vos W.M."/>
            <person name="Janssen P.H."/>
            <person name="Smidt H."/>
        </authorList>
    </citation>
    <scope>NUCLEOTIDE SEQUENCE [LARGE SCALE GENOMIC DNA]</scope>
    <source>
        <strain evidence="11 12">Ellin514</strain>
    </source>
</reference>
<dbReference type="GO" id="GO:0005524">
    <property type="term" value="F:ATP binding"/>
    <property type="evidence" value="ECO:0007669"/>
    <property type="project" value="UniProtKB-KW"/>
</dbReference>
<keyword evidence="6 11" id="KW-0418">Kinase</keyword>
<dbReference type="Proteomes" id="UP000003688">
    <property type="component" value="Unassembled WGS sequence"/>
</dbReference>
<sequence>MPLPEPATQASRILAVQRNIVLPTRLVVTAIVFYYLFYSRWLPQPGTPREKILETIQHFFIFYLIFNAMAAILLLLKRFPAGLVQWLVFTTGLFDGLLLAGLTLETGGFDSNLFWMFPGLIIINAISIPLATPQIVLNLSLSVFYLGVGLLNVNISDSDLTSTPLPSPMLTKKVPAHPAQSQFMANGNFASETITPEPTTEPFLLRLIILWLMTFSCYGVQLLAFRDRQAEQEAREAMARNSELKAAGRLAAEIAHQLKNPLGIINNAAYSLQRGIKEGKRDVSQQIEIIREEIERSDRIITQLMGYAQLSEGRVEKLNVAEELDKAIHEVLPMGANYAINVERDYGDDLPALMMQRSHLSVILVNLLQNAREAMNGSGHLAISVHSQTGNEVEIVVGDSGPGIPADKVNQVFEAYYTNKEKGTGLGLAIVKHNVDLYGGTIRIESKLGKGARFILLFPARTFIR</sequence>
<evidence type="ECO:0000256" key="2">
    <source>
        <dbReference type="ARBA" id="ARBA00012438"/>
    </source>
</evidence>
<keyword evidence="3" id="KW-0597">Phosphoprotein</keyword>
<dbReference type="PRINTS" id="PR00344">
    <property type="entry name" value="BCTRLSENSOR"/>
</dbReference>
<dbReference type="InterPro" id="IPR004358">
    <property type="entry name" value="Sig_transdc_His_kin-like_C"/>
</dbReference>
<evidence type="ECO:0000259" key="10">
    <source>
        <dbReference type="PROSITE" id="PS50109"/>
    </source>
</evidence>
<proteinExistence type="predicted"/>
<keyword evidence="12" id="KW-1185">Reference proteome</keyword>
<evidence type="ECO:0000256" key="7">
    <source>
        <dbReference type="ARBA" id="ARBA00022840"/>
    </source>
</evidence>
<dbReference type="InterPro" id="IPR003594">
    <property type="entry name" value="HATPase_dom"/>
</dbReference>
<dbReference type="SUPFAM" id="SSF47384">
    <property type="entry name" value="Homodimeric domain of signal transducing histidine kinase"/>
    <property type="match status" value="1"/>
</dbReference>
<comment type="catalytic activity">
    <reaction evidence="1">
        <text>ATP + protein L-histidine = ADP + protein N-phospho-L-histidine.</text>
        <dbReference type="EC" id="2.7.13.3"/>
    </reaction>
</comment>
<feature type="transmembrane region" description="Helical" evidence="9">
    <location>
        <begin position="203"/>
        <end position="225"/>
    </location>
</feature>
<dbReference type="EC" id="2.7.13.3" evidence="2"/>
<dbReference type="InterPro" id="IPR005467">
    <property type="entry name" value="His_kinase_dom"/>
</dbReference>
<feature type="transmembrane region" description="Helical" evidence="9">
    <location>
        <begin position="20"/>
        <end position="38"/>
    </location>
</feature>
<feature type="domain" description="Histidine kinase" evidence="10">
    <location>
        <begin position="253"/>
        <end position="462"/>
    </location>
</feature>
<dbReference type="SMART" id="SM00387">
    <property type="entry name" value="HATPase_c"/>
    <property type="match status" value="1"/>
</dbReference>
<dbReference type="SUPFAM" id="SSF55874">
    <property type="entry name" value="ATPase domain of HSP90 chaperone/DNA topoisomerase II/histidine kinase"/>
    <property type="match status" value="1"/>
</dbReference>
<dbReference type="SMART" id="SM00388">
    <property type="entry name" value="HisKA"/>
    <property type="match status" value="1"/>
</dbReference>
<keyword evidence="4" id="KW-0808">Transferase</keyword>
<gene>
    <name evidence="11" type="ORF">Cflav_PD4104</name>
</gene>
<dbReference type="STRING" id="320771.Cflav_PD4104"/>
<evidence type="ECO:0000256" key="9">
    <source>
        <dbReference type="SAM" id="Phobius"/>
    </source>
</evidence>
<feature type="transmembrane region" description="Helical" evidence="9">
    <location>
        <begin position="136"/>
        <end position="155"/>
    </location>
</feature>
<comment type="caution">
    <text evidence="11">The sequence shown here is derived from an EMBL/GenBank/DDBJ whole genome shotgun (WGS) entry which is preliminary data.</text>
</comment>